<feature type="region of interest" description="Disordered" evidence="1">
    <location>
        <begin position="690"/>
        <end position="870"/>
    </location>
</feature>
<dbReference type="OMA" id="AEVFKPR"/>
<feature type="compositionally biased region" description="Basic and acidic residues" evidence="1">
    <location>
        <begin position="709"/>
        <end position="719"/>
    </location>
</feature>
<feature type="compositionally biased region" description="Basic and acidic residues" evidence="1">
    <location>
        <begin position="791"/>
        <end position="801"/>
    </location>
</feature>
<dbReference type="Proteomes" id="UP000198287">
    <property type="component" value="Unassembled WGS sequence"/>
</dbReference>
<feature type="chain" id="PRO_5013144254" evidence="2">
    <location>
        <begin position="20"/>
        <end position="1055"/>
    </location>
</feature>
<feature type="region of interest" description="Disordered" evidence="1">
    <location>
        <begin position="1023"/>
        <end position="1055"/>
    </location>
</feature>
<evidence type="ECO:0000313" key="3">
    <source>
        <dbReference type="EMBL" id="OXA55325.1"/>
    </source>
</evidence>
<proteinExistence type="predicted"/>
<protein>
    <submittedName>
        <fullName evidence="3">Uncharacterized protein</fullName>
    </submittedName>
</protein>
<evidence type="ECO:0000256" key="2">
    <source>
        <dbReference type="SAM" id="SignalP"/>
    </source>
</evidence>
<keyword evidence="4" id="KW-1185">Reference proteome</keyword>
<accession>A0A226ECL8</accession>
<evidence type="ECO:0000256" key="1">
    <source>
        <dbReference type="SAM" id="MobiDB-lite"/>
    </source>
</evidence>
<dbReference type="EMBL" id="LNIX01000004">
    <property type="protein sequence ID" value="OXA55325.1"/>
    <property type="molecule type" value="Genomic_DNA"/>
</dbReference>
<feature type="region of interest" description="Disordered" evidence="1">
    <location>
        <begin position="164"/>
        <end position="669"/>
    </location>
</feature>
<name>A0A226ECL8_FOLCA</name>
<dbReference type="AlphaFoldDB" id="A0A226ECL8"/>
<feature type="region of interest" description="Disordered" evidence="1">
    <location>
        <begin position="58"/>
        <end position="104"/>
    </location>
</feature>
<feature type="region of interest" description="Disordered" evidence="1">
    <location>
        <begin position="985"/>
        <end position="1011"/>
    </location>
</feature>
<feature type="signal peptide" evidence="2">
    <location>
        <begin position="1"/>
        <end position="19"/>
    </location>
</feature>
<feature type="compositionally biased region" description="Low complexity" evidence="1">
    <location>
        <begin position="380"/>
        <end position="392"/>
    </location>
</feature>
<organism evidence="3 4">
    <name type="scientific">Folsomia candida</name>
    <name type="common">Springtail</name>
    <dbReference type="NCBI Taxonomy" id="158441"/>
    <lineage>
        <taxon>Eukaryota</taxon>
        <taxon>Metazoa</taxon>
        <taxon>Ecdysozoa</taxon>
        <taxon>Arthropoda</taxon>
        <taxon>Hexapoda</taxon>
        <taxon>Collembola</taxon>
        <taxon>Entomobryomorpha</taxon>
        <taxon>Isotomoidea</taxon>
        <taxon>Isotomidae</taxon>
        <taxon>Proisotominae</taxon>
        <taxon>Folsomia</taxon>
    </lineage>
</organism>
<comment type="caution">
    <text evidence="3">The sequence shown here is derived from an EMBL/GenBank/DDBJ whole genome shotgun (WGS) entry which is preliminary data.</text>
</comment>
<feature type="compositionally biased region" description="Pro residues" evidence="1">
    <location>
        <begin position="775"/>
        <end position="785"/>
    </location>
</feature>
<gene>
    <name evidence="3" type="ORF">Fcan01_10073</name>
</gene>
<feature type="compositionally biased region" description="Basic and acidic residues" evidence="1">
    <location>
        <begin position="284"/>
        <end position="296"/>
    </location>
</feature>
<feature type="compositionally biased region" description="Low complexity" evidence="1">
    <location>
        <begin position="616"/>
        <end position="628"/>
    </location>
</feature>
<feature type="compositionally biased region" description="Low complexity" evidence="1">
    <location>
        <begin position="696"/>
        <end position="708"/>
    </location>
</feature>
<reference evidence="3 4" key="1">
    <citation type="submission" date="2015-12" db="EMBL/GenBank/DDBJ databases">
        <title>The genome of Folsomia candida.</title>
        <authorList>
            <person name="Faddeeva A."/>
            <person name="Derks M.F."/>
            <person name="Anvar Y."/>
            <person name="Smit S."/>
            <person name="Van Straalen N."/>
            <person name="Roelofs D."/>
        </authorList>
    </citation>
    <scope>NUCLEOTIDE SEQUENCE [LARGE SCALE GENOMIC DNA]</scope>
    <source>
        <strain evidence="3 4">VU population</strain>
        <tissue evidence="3">Whole body</tissue>
    </source>
</reference>
<keyword evidence="2" id="KW-0732">Signal</keyword>
<evidence type="ECO:0000313" key="4">
    <source>
        <dbReference type="Proteomes" id="UP000198287"/>
    </source>
</evidence>
<sequence>MRLLLAFLVLCGSVLIVSGVGFRFQSDKKSGEKRLWLHVPGSDPNLLTDFEEKPYNGPKNLVDVNRPISSGKTKLSRPRTSKLSSEVEEVTSSNPIRRKTGSKGRSEKFQLPILVPIYEDGYHYPKPNTPFVLPPQVGYPDVPDEENFGIGQNSEENKDIFAGRPGYVTTPRPAPITTPNDDAAEQFKSRPKSTPSSPVFCKDDSEIGYGRPQPANCIPKQPDSDDAAERFKPRPKPATPASPVYCPTETEIAHGKPRPPNCLPRDGYYYPKPDKRFGLPQTTKRPDDSDAAEVFKPRPKPTTPSSPVLCPTEAEIAYGRPRPANCIPRPTTRPPTTTPSDDAAEVFKPRPKPTTPPAPQLCPTDSEVAYGRPRPANCIPRPTTRPPTTTTPDSDAAEVFKPRPKPTTTKPPQLCPTDSEIAYGRPKPPNCIPRATTRPTEPPLCPEEGMDGFYRPRPHNCRPRPTTKPPDSDAAEVFKPRPKPTTPPAPQLCPTESEIAYGKPRPANCIPRPTTRPPTTTPADDAAEVFKPRPKPTTPPPRQLCPTESEIAYGRPRPANCIPRTTTRPPTTPPDADDAAEVFKPRPKPTTPPPRQLCPTESEIAYGRPRPANCIPRPTTRPPTTTTPDSDAAEVFKPRPKPTTTKPPRFCPTEAEIADGWPLPPNCIPRPPPTIPPLCPEEGMDGFYRPRHFNCRPRPTTRPQTTTPRDADDAAEVFKPRPKPTTPPAPQLCPTDREIAYGKPRPANCIPRPTTRPPTTTPADDAAEVFKPRPKPTARPTPLPFCPGRGDAPRPRTDQPIKCRPRPTTTTKRPDDDDAAEVFKPRPKPTTPSSPQYCPSEYEISQGRPRPANCIPRPTRRPQEPDSTYIPPYAPPPPQSEGCGYGYDPCPGQQPIRPPTYGWGPRAPPIQTLPPRYTLHNGPANCGPGFAFPCGNRPVPNSGGRSTHQGGHNFPPFGGTRQIGFLRSGSRNQSYRPIQNEFDHNRGFAQSQGPSRRGNRHLQPVSTTTTVRQTTGGTVIYVSNHSGRRPGSSQSNLYGSSFSRSRPNTANFYTI</sequence>